<dbReference type="STRING" id="1173111.SAMN05444955_101270"/>
<evidence type="ECO:0000256" key="1">
    <source>
        <dbReference type="ARBA" id="ARBA00023239"/>
    </source>
</evidence>
<reference evidence="4 5" key="1">
    <citation type="submission" date="2016-10" db="EMBL/GenBank/DDBJ databases">
        <authorList>
            <person name="de Groot N.N."/>
        </authorList>
    </citation>
    <scope>NUCLEOTIDE SEQUENCE [LARGE SCALE GENOMIC DNA]</scope>
    <source>
        <strain evidence="4 5">DSM 46701</strain>
    </source>
</reference>
<proteinExistence type="predicted"/>
<protein>
    <submittedName>
        <fullName evidence="4">Gamma-glutamylcyclotransferase</fullName>
    </submittedName>
</protein>
<organism evidence="4 5">
    <name type="scientific">Lihuaxuella thermophila</name>
    <dbReference type="NCBI Taxonomy" id="1173111"/>
    <lineage>
        <taxon>Bacteria</taxon>
        <taxon>Bacillati</taxon>
        <taxon>Bacillota</taxon>
        <taxon>Bacilli</taxon>
        <taxon>Bacillales</taxon>
        <taxon>Thermoactinomycetaceae</taxon>
        <taxon>Lihuaxuella</taxon>
    </lineage>
</organism>
<evidence type="ECO:0000256" key="2">
    <source>
        <dbReference type="PIRSR" id="PIRSR617939-1"/>
    </source>
</evidence>
<dbReference type="Pfam" id="PF13772">
    <property type="entry name" value="AIG2_2"/>
    <property type="match status" value="1"/>
</dbReference>
<dbReference type="Gene3D" id="3.10.490.10">
    <property type="entry name" value="Gamma-glutamyl cyclotransferase-like"/>
    <property type="match status" value="1"/>
</dbReference>
<dbReference type="Proteomes" id="UP000199695">
    <property type="component" value="Unassembled WGS sequence"/>
</dbReference>
<feature type="binding site" evidence="3">
    <location>
        <position position="122"/>
    </location>
    <ligand>
        <name>substrate</name>
    </ligand>
</feature>
<dbReference type="CDD" id="cd06661">
    <property type="entry name" value="GGCT_like"/>
    <property type="match status" value="1"/>
</dbReference>
<dbReference type="PANTHER" id="PTHR12935:SF0">
    <property type="entry name" value="GAMMA-GLUTAMYLCYCLOTRANSFERASE"/>
    <property type="match status" value="1"/>
</dbReference>
<keyword evidence="5" id="KW-1185">Reference proteome</keyword>
<dbReference type="SUPFAM" id="SSF110857">
    <property type="entry name" value="Gamma-glutamyl cyclotransferase-like"/>
    <property type="match status" value="1"/>
</dbReference>
<dbReference type="EMBL" id="FOCQ01000001">
    <property type="protein sequence ID" value="SEM72409.1"/>
    <property type="molecule type" value="Genomic_DNA"/>
</dbReference>
<feature type="binding site" evidence="3">
    <location>
        <begin position="3"/>
        <end position="8"/>
    </location>
    <ligand>
        <name>substrate</name>
    </ligand>
</feature>
<accession>A0A1H8ARH0</accession>
<keyword evidence="4" id="KW-0808">Transferase</keyword>
<keyword evidence="1" id="KW-0456">Lyase</keyword>
<dbReference type="AlphaFoldDB" id="A0A1H8ARH0"/>
<dbReference type="GO" id="GO:0003839">
    <property type="term" value="F:gamma-glutamylcyclotransferase activity"/>
    <property type="evidence" value="ECO:0007669"/>
    <property type="project" value="InterPro"/>
</dbReference>
<dbReference type="GO" id="GO:0016740">
    <property type="term" value="F:transferase activity"/>
    <property type="evidence" value="ECO:0007669"/>
    <property type="project" value="UniProtKB-KW"/>
</dbReference>
<dbReference type="RefSeq" id="WP_170839667.1">
    <property type="nucleotide sequence ID" value="NZ_FOCQ01000001.1"/>
</dbReference>
<sequence length="161" mass="18412">MYYFAYGSCMDAESFSNTVGKENYEVLGAAVLPDYRLAFNLYSETRKGGVADVVMSPGDQVEGVLYRLSPEALPPLDQREGVELGRYRRVYVNVHWQGRVLSAMTYTVVEKLPDEIPPSMEYARLVYNGARQQLSDAYRKKLVREWSEKFGLDDFLKKEDA</sequence>
<evidence type="ECO:0000313" key="5">
    <source>
        <dbReference type="Proteomes" id="UP000199695"/>
    </source>
</evidence>
<dbReference type="InterPro" id="IPR013024">
    <property type="entry name" value="GGCT-like"/>
</dbReference>
<evidence type="ECO:0000256" key="3">
    <source>
        <dbReference type="PIRSR" id="PIRSR617939-2"/>
    </source>
</evidence>
<evidence type="ECO:0000313" key="4">
    <source>
        <dbReference type="EMBL" id="SEM72409.1"/>
    </source>
</evidence>
<dbReference type="InterPro" id="IPR036568">
    <property type="entry name" value="GGCT-like_sf"/>
</dbReference>
<gene>
    <name evidence="4" type="ORF">SAMN05444955_101270</name>
</gene>
<dbReference type="InterPro" id="IPR017939">
    <property type="entry name" value="G-Glutamylcylcotransferase"/>
</dbReference>
<feature type="active site" description="Proton acceptor" evidence="2">
    <location>
        <position position="80"/>
    </location>
</feature>
<name>A0A1H8ARH0_9BACL</name>
<dbReference type="PANTHER" id="PTHR12935">
    <property type="entry name" value="GAMMA-GLUTAMYLCYCLOTRANSFERASE"/>
    <property type="match status" value="1"/>
</dbReference>